<evidence type="ECO:0000313" key="2">
    <source>
        <dbReference type="EMBL" id="KXA95996.1"/>
    </source>
</evidence>
<evidence type="ECO:0000313" key="3">
    <source>
        <dbReference type="Proteomes" id="UP000070463"/>
    </source>
</evidence>
<name>A0A133UPB6_9EURY</name>
<comment type="caution">
    <text evidence="2">The sequence shown here is derived from an EMBL/GenBank/DDBJ whole genome shotgun (WGS) entry which is preliminary data.</text>
</comment>
<keyword evidence="1" id="KW-0812">Transmembrane</keyword>
<evidence type="ECO:0000256" key="1">
    <source>
        <dbReference type="SAM" id="Phobius"/>
    </source>
</evidence>
<organism evidence="2 3">
    <name type="scientific">candidate division MSBL1 archaeon SCGC-AAA259I09</name>
    <dbReference type="NCBI Taxonomy" id="1698267"/>
    <lineage>
        <taxon>Archaea</taxon>
        <taxon>Methanobacteriati</taxon>
        <taxon>Methanobacteriota</taxon>
        <taxon>candidate division MSBL1</taxon>
    </lineage>
</organism>
<reference evidence="2 3" key="1">
    <citation type="journal article" date="2016" name="Sci. Rep.">
        <title>Metabolic traits of an uncultured archaeal lineage -MSBL1- from brine pools of the Red Sea.</title>
        <authorList>
            <person name="Mwirichia R."/>
            <person name="Alam I."/>
            <person name="Rashid M."/>
            <person name="Vinu M."/>
            <person name="Ba-Alawi W."/>
            <person name="Anthony Kamau A."/>
            <person name="Kamanda Ngugi D."/>
            <person name="Goker M."/>
            <person name="Klenk H.P."/>
            <person name="Bajic V."/>
            <person name="Stingl U."/>
        </authorList>
    </citation>
    <scope>NUCLEOTIDE SEQUENCE [LARGE SCALE GENOMIC DNA]</scope>
    <source>
        <strain evidence="2">SCGC-AAA259I09</strain>
    </source>
</reference>
<keyword evidence="1" id="KW-0472">Membrane</keyword>
<gene>
    <name evidence="2" type="ORF">AKJ37_06325</name>
</gene>
<dbReference type="Proteomes" id="UP000070463">
    <property type="component" value="Unassembled WGS sequence"/>
</dbReference>
<accession>A0A133UPB6</accession>
<keyword evidence="1" id="KW-1133">Transmembrane helix</keyword>
<dbReference type="EMBL" id="LHXR01000119">
    <property type="protein sequence ID" value="KXA95996.1"/>
    <property type="molecule type" value="Genomic_DNA"/>
</dbReference>
<feature type="transmembrane region" description="Helical" evidence="1">
    <location>
        <begin position="5"/>
        <end position="27"/>
    </location>
</feature>
<protein>
    <recommendedName>
        <fullName evidence="4">Ig-like domain-containing protein</fullName>
    </recommendedName>
</protein>
<evidence type="ECO:0008006" key="4">
    <source>
        <dbReference type="Google" id="ProtNLM"/>
    </source>
</evidence>
<keyword evidence="3" id="KW-1185">Reference proteome</keyword>
<proteinExistence type="predicted"/>
<sequence length="416" mass="46386">MERKYLISIIIVLVVVGVGIIALTGGFEFSTASLGNFATAEEVDDDYRPVEVVDEFSPDTEVIYATCEVSNAPSETEIKTEWYYLDDNERFNTLKHTVDGGSGPLSFSYEPEDGLWPVGDYEVRFFLDGQQVGVVEFSVEVEEEASISDVAMAEEIDNKGKPVEVVDEFSPETEIFYATFEISNALPSNEIETELYFVDNDQLVLSEPIPLDGFYTGPAHVSYTKPHDGWPTGNYEVRVFLDGERVGTAAFSIKEDRISLDPESDLITTADLPSEFVEDTEAGWKEEQSEFEGVPFDSAAFRFWEQSSEDRFVSSTGFVCPSVDDAQEMLDESHSYWTDHFGSYDDTTVETVDFSNYGDELTASEAVNVENGTTYAYIVTLRVQNVTVTVVTGNISKSETEDYCSLVESRIVVKQS</sequence>
<dbReference type="AlphaFoldDB" id="A0A133UPB6"/>